<organism evidence="3 4">
    <name type="scientific">candidate division WWE3 bacterium GW2011_GWC2_41_23</name>
    <dbReference type="NCBI Taxonomy" id="1619123"/>
    <lineage>
        <taxon>Bacteria</taxon>
        <taxon>Katanobacteria</taxon>
    </lineage>
</organism>
<dbReference type="AlphaFoldDB" id="A0A0G0VP48"/>
<accession>A0A0G0VP48</accession>
<evidence type="ECO:0000256" key="2">
    <source>
        <dbReference type="SAM" id="MobiDB-lite"/>
    </source>
</evidence>
<evidence type="ECO:0000313" key="4">
    <source>
        <dbReference type="Proteomes" id="UP000033947"/>
    </source>
</evidence>
<keyword evidence="1" id="KW-0175">Coiled coil</keyword>
<reference evidence="3 4" key="1">
    <citation type="journal article" date="2015" name="Nature">
        <title>rRNA introns, odd ribosomes, and small enigmatic genomes across a large radiation of phyla.</title>
        <authorList>
            <person name="Brown C.T."/>
            <person name="Hug L.A."/>
            <person name="Thomas B.C."/>
            <person name="Sharon I."/>
            <person name="Castelle C.J."/>
            <person name="Singh A."/>
            <person name="Wilkins M.J."/>
            <person name="Williams K.H."/>
            <person name="Banfield J.F."/>
        </authorList>
    </citation>
    <scope>NUCLEOTIDE SEQUENCE [LARGE SCALE GENOMIC DNA]</scope>
</reference>
<dbReference type="Proteomes" id="UP000033947">
    <property type="component" value="Unassembled WGS sequence"/>
</dbReference>
<proteinExistence type="predicted"/>
<evidence type="ECO:0008006" key="5">
    <source>
        <dbReference type="Google" id="ProtNLM"/>
    </source>
</evidence>
<dbReference type="PATRIC" id="fig|1619123.3.peg.736"/>
<gene>
    <name evidence="3" type="ORF">UU55_C0012G0043</name>
</gene>
<dbReference type="InterPro" id="IPR035205">
    <property type="entry name" value="DUF5320"/>
</dbReference>
<evidence type="ECO:0000256" key="1">
    <source>
        <dbReference type="SAM" id="Coils"/>
    </source>
</evidence>
<feature type="compositionally biased region" description="Gly residues" evidence="2">
    <location>
        <begin position="8"/>
        <end position="27"/>
    </location>
</feature>
<dbReference type="Pfam" id="PF17253">
    <property type="entry name" value="DUF5320"/>
    <property type="match status" value="1"/>
</dbReference>
<feature type="region of interest" description="Disordered" evidence="2">
    <location>
        <begin position="1"/>
        <end position="27"/>
    </location>
</feature>
<dbReference type="EMBL" id="LCBB01000012">
    <property type="protein sequence ID" value="KKS02720.1"/>
    <property type="molecule type" value="Genomic_DNA"/>
</dbReference>
<sequence>MPYFDGTGPQGQGPMTGRGLGPCGGGRGFGRGFGRGRRVGFGRGFGRGLRFWLAPETKAEVKEDLNLYRKDLEEELEKVKADQLKLEEEK</sequence>
<protein>
    <recommendedName>
        <fullName evidence="5">Cytoplasmic protein</fullName>
    </recommendedName>
</protein>
<name>A0A0G0VP48_UNCKA</name>
<comment type="caution">
    <text evidence="3">The sequence shown here is derived from an EMBL/GenBank/DDBJ whole genome shotgun (WGS) entry which is preliminary data.</text>
</comment>
<feature type="coiled-coil region" evidence="1">
    <location>
        <begin position="58"/>
        <end position="89"/>
    </location>
</feature>
<evidence type="ECO:0000313" key="3">
    <source>
        <dbReference type="EMBL" id="KKS02720.1"/>
    </source>
</evidence>